<keyword evidence="2" id="KW-0732">Signal</keyword>
<evidence type="ECO:0000256" key="2">
    <source>
        <dbReference type="SAM" id="SignalP"/>
    </source>
</evidence>
<dbReference type="RefSeq" id="WP_127829334.1">
    <property type="nucleotide sequence ID" value="NZ_RZYA01000008.1"/>
</dbReference>
<dbReference type="OrthoDB" id="3853489at2"/>
<keyword evidence="4" id="KW-1185">Reference proteome</keyword>
<feature type="chain" id="PRO_5018573009" evidence="2">
    <location>
        <begin position="38"/>
        <end position="225"/>
    </location>
</feature>
<protein>
    <submittedName>
        <fullName evidence="3">Uncharacterized protein</fullName>
    </submittedName>
</protein>
<feature type="signal peptide" evidence="2">
    <location>
        <begin position="1"/>
        <end position="37"/>
    </location>
</feature>
<feature type="region of interest" description="Disordered" evidence="1">
    <location>
        <begin position="205"/>
        <end position="225"/>
    </location>
</feature>
<proteinExistence type="predicted"/>
<evidence type="ECO:0000256" key="1">
    <source>
        <dbReference type="SAM" id="MobiDB-lite"/>
    </source>
</evidence>
<accession>A0A3S2VH19</accession>
<reference evidence="3 4" key="1">
    <citation type="submission" date="2019-01" db="EMBL/GenBank/DDBJ databases">
        <title>Genome sequences of Streptomyces and Rhizobium isolates collected from root and soil.</title>
        <authorList>
            <person name="Chhettri S."/>
            <person name="Sevigny J.L."/>
            <person name="Sen A."/>
            <person name="Ennis N."/>
            <person name="Tisa L."/>
        </authorList>
    </citation>
    <scope>NUCLEOTIDE SEQUENCE [LARGE SCALE GENOMIC DNA]</scope>
    <source>
        <strain evidence="3 4">San01</strain>
    </source>
</reference>
<dbReference type="AlphaFoldDB" id="A0A3S2VH19"/>
<dbReference type="EMBL" id="RZYA01000008">
    <property type="protein sequence ID" value="RVU23050.1"/>
    <property type="molecule type" value="Genomic_DNA"/>
</dbReference>
<evidence type="ECO:0000313" key="4">
    <source>
        <dbReference type="Proteomes" id="UP000283128"/>
    </source>
</evidence>
<sequence>MSHRKPRTGTVGRTAVRLGLLTTVCLTGLATMTPAGAVTGSRITGGVGIAVDEARSLANPRHRVDHDEEFTIHQLGTVVGAGVRNRAIARSVGCSIDAPCRSIALSFQVVTTNGVAGLNASNTSKAVNDHCEGCETFAGAYQFIVSTPFRFTLSPSTRDQLAGYEGRLAALERSGEPIDVVKGHADALAAEVVSLLRQGVAAAPHGETVDPLGSRPTVTLRRHID</sequence>
<organism evidence="3 4">
    <name type="scientific">Streptomyces antnestii</name>
    <dbReference type="NCBI Taxonomy" id="2494256"/>
    <lineage>
        <taxon>Bacteria</taxon>
        <taxon>Bacillati</taxon>
        <taxon>Actinomycetota</taxon>
        <taxon>Actinomycetes</taxon>
        <taxon>Kitasatosporales</taxon>
        <taxon>Streptomycetaceae</taxon>
        <taxon>Streptomyces</taxon>
    </lineage>
</organism>
<gene>
    <name evidence="3" type="ORF">EOT10_18455</name>
</gene>
<name>A0A3S2VH19_9ACTN</name>
<dbReference type="Proteomes" id="UP000283128">
    <property type="component" value="Unassembled WGS sequence"/>
</dbReference>
<evidence type="ECO:0000313" key="3">
    <source>
        <dbReference type="EMBL" id="RVU23050.1"/>
    </source>
</evidence>
<comment type="caution">
    <text evidence="3">The sequence shown here is derived from an EMBL/GenBank/DDBJ whole genome shotgun (WGS) entry which is preliminary data.</text>
</comment>